<dbReference type="Pfam" id="PF13181">
    <property type="entry name" value="TPR_8"/>
    <property type="match status" value="1"/>
</dbReference>
<dbReference type="EMBL" id="CP030759">
    <property type="protein sequence ID" value="AXA36082.1"/>
    <property type="molecule type" value="Genomic_DNA"/>
</dbReference>
<dbReference type="AlphaFoldDB" id="A0A2Z4Y5V6"/>
<dbReference type="SUPFAM" id="SSF48452">
    <property type="entry name" value="TPR-like"/>
    <property type="match status" value="1"/>
</dbReference>
<keyword evidence="1" id="KW-0472">Membrane</keyword>
<evidence type="ECO:0000256" key="1">
    <source>
        <dbReference type="SAM" id="Phobius"/>
    </source>
</evidence>
<name>A0A2Z4Y5V6_SUMC1</name>
<dbReference type="Proteomes" id="UP000262583">
    <property type="component" value="Chromosome"/>
</dbReference>
<proteinExistence type="predicted"/>
<organism evidence="2 3">
    <name type="scientific">Sumerlaea chitinivorans</name>
    <dbReference type="NCBI Taxonomy" id="2250252"/>
    <lineage>
        <taxon>Bacteria</taxon>
        <taxon>Candidatus Sumerlaeota</taxon>
        <taxon>Candidatus Sumerlaeia</taxon>
        <taxon>Candidatus Sumerlaeales</taxon>
        <taxon>Candidatus Sumerlaeaceae</taxon>
        <taxon>Candidatus Sumerlaea</taxon>
    </lineage>
</organism>
<reference evidence="2 3" key="1">
    <citation type="submission" date="2018-05" db="EMBL/GenBank/DDBJ databases">
        <title>A metagenomic window into the 2 km-deep terrestrial subsurface aquifer revealed taxonomically and functionally diverse microbial community comprising novel uncultured bacterial lineages.</title>
        <authorList>
            <person name="Kadnikov V.V."/>
            <person name="Mardanov A.V."/>
            <person name="Beletsky A.V."/>
            <person name="Banks D."/>
            <person name="Pimenov N.V."/>
            <person name="Frank Y.A."/>
            <person name="Karnachuk O.V."/>
            <person name="Ravin N.V."/>
        </authorList>
    </citation>
    <scope>NUCLEOTIDE SEQUENCE [LARGE SCALE GENOMIC DNA]</scope>
    <source>
        <strain evidence="2">BY</strain>
    </source>
</reference>
<sequence>MTAKVVTHERKLAALTVVCLVCYALLPAFSRLIQRDEGLRLKRSEDFRAQQLRNSSAIATILGEFRTNLSDMLFIKTERYLHGGVAYMPHIDTDELARSGEVEHTQQMKDEHTTTPHVASMMPLQTHDEHTTEEELHHEPATLIRTPENDFRGFIGALEREVKPWRDPRLPHEHRGGIELLPWYRLATLVDPTNVRAYMIGAWWLKSLGKDEQLLEAIKFLDEGIESNPEAFQLYLMKGYILHALKREEEASASFRQAVELMAKQRPESGELGPKWTHYNEEDAIAACNMAILLERDLRGVKAAQKLLEDYARRFKNMPNLDRLRRTLQEEERKAQTQ</sequence>
<feature type="transmembrane region" description="Helical" evidence="1">
    <location>
        <begin position="12"/>
        <end position="33"/>
    </location>
</feature>
<evidence type="ECO:0000313" key="2">
    <source>
        <dbReference type="EMBL" id="AXA36082.1"/>
    </source>
</evidence>
<accession>A0A2Z4Y5V6</accession>
<dbReference type="Gene3D" id="1.25.40.10">
    <property type="entry name" value="Tetratricopeptide repeat domain"/>
    <property type="match status" value="1"/>
</dbReference>
<keyword evidence="1" id="KW-0812">Transmembrane</keyword>
<dbReference type="KEGG" id="schv:BRCON_1305"/>
<protein>
    <submittedName>
        <fullName evidence="2">Uncharacterized protein</fullName>
    </submittedName>
</protein>
<evidence type="ECO:0000313" key="3">
    <source>
        <dbReference type="Proteomes" id="UP000262583"/>
    </source>
</evidence>
<gene>
    <name evidence="2" type="ORF">BRCON_1305</name>
</gene>
<dbReference type="InterPro" id="IPR011990">
    <property type="entry name" value="TPR-like_helical_dom_sf"/>
</dbReference>
<keyword evidence="1" id="KW-1133">Transmembrane helix</keyword>
<dbReference type="InterPro" id="IPR019734">
    <property type="entry name" value="TPR_rpt"/>
</dbReference>